<dbReference type="eggNOG" id="KOG3007">
    <property type="taxonomic scope" value="Eukaryota"/>
</dbReference>
<reference evidence="4" key="1">
    <citation type="journal article" date="2014" name="Genome Announc.">
        <title>Draft genome sequence of the formaldehyde-resistant fungus Byssochlamys spectabilis No. 5 (anamorph Paecilomyces variotii No. 5) (NBRC109023).</title>
        <authorList>
            <person name="Oka T."/>
            <person name="Ekino K."/>
            <person name="Fukuda K."/>
            <person name="Nomura Y."/>
        </authorList>
    </citation>
    <scope>NUCLEOTIDE SEQUENCE [LARGE SCALE GENOMIC DNA]</scope>
    <source>
        <strain evidence="4">No. 5 / NBRC 109023</strain>
    </source>
</reference>
<dbReference type="InterPro" id="IPR036291">
    <property type="entry name" value="NAD(P)-bd_dom_sf"/>
</dbReference>
<evidence type="ECO:0000313" key="4">
    <source>
        <dbReference type="Proteomes" id="UP000018001"/>
    </source>
</evidence>
<dbReference type="OrthoDB" id="41492at2759"/>
<dbReference type="InterPro" id="IPR023401">
    <property type="entry name" value="ODC_N"/>
</dbReference>
<feature type="compositionally biased region" description="Low complexity" evidence="2">
    <location>
        <begin position="115"/>
        <end position="130"/>
    </location>
</feature>
<protein>
    <recommendedName>
        <fullName evidence="5">Proline utilization protein PrnX-like protein</fullName>
    </recommendedName>
</protein>
<name>V5HTD7_BYSSN</name>
<evidence type="ECO:0000256" key="2">
    <source>
        <dbReference type="SAM" id="MobiDB-lite"/>
    </source>
</evidence>
<evidence type="ECO:0000313" key="3">
    <source>
        <dbReference type="EMBL" id="GAD92780.1"/>
    </source>
</evidence>
<feature type="region of interest" description="Disordered" evidence="2">
    <location>
        <begin position="86"/>
        <end position="185"/>
    </location>
</feature>
<dbReference type="InParanoid" id="V5HTD7"/>
<dbReference type="Gene3D" id="3.30.1780.10">
    <property type="entry name" value="ornithine cyclodeaminase, domain 1"/>
    <property type="match status" value="1"/>
</dbReference>
<dbReference type="Proteomes" id="UP000018001">
    <property type="component" value="Unassembled WGS sequence"/>
</dbReference>
<dbReference type="GO" id="GO:0005737">
    <property type="term" value="C:cytoplasm"/>
    <property type="evidence" value="ECO:0007669"/>
    <property type="project" value="TreeGrafter"/>
</dbReference>
<dbReference type="InterPro" id="IPR003462">
    <property type="entry name" value="ODC_Mu_crystall"/>
</dbReference>
<sequence length="470" mass="50951">MPLTVISNEQLRSLLLSLTRDEVLQLQKNLAQALREYSTGNQDKGCSATYQPQRTAITRKDGSSTIFMPASTGSTMGIKIISLQSGGKAGCSTGSGTRGKDSRVRFAPDTSPKGSRSSISSDMSRLSISSQEDSEGLNVPSASVNNRPLSPVLTSSSPKPSSGLSATSGAWPGAGTRDTSPPGSVTLLDSDSIPFGIIRAQELTAFRTALASLMLFNRRKKAKTITVFGAGKQAYWHIRLALVLRDDIKHVYIINRSFDRAAKLLKDIYDPENTSWRRNVKFSAFSSDFVESERLLKEAVRKADAIFCCTPSTSPLFPAEFLTSGEGRRKGRLICAIGSYKPHMAELHPDILRDEVTPHRSSHHHHKHVRRSGVIVVDTLDASLQEAGEIIQAGVTPQQLVELGELVMVREAARLAMEQGGDEEKGLLEWIESGNVIFKGVGLGLMDLVTGGDLVKLAQERGIGTTVKDF</sequence>
<evidence type="ECO:0008006" key="5">
    <source>
        <dbReference type="Google" id="ProtNLM"/>
    </source>
</evidence>
<keyword evidence="4" id="KW-1185">Reference proteome</keyword>
<dbReference type="PANTHER" id="PTHR13812:SF19">
    <property type="entry name" value="KETIMINE REDUCTASE MU-CRYSTALLIN"/>
    <property type="match status" value="1"/>
</dbReference>
<dbReference type="PANTHER" id="PTHR13812">
    <property type="entry name" value="KETIMINE REDUCTASE MU-CRYSTALLIN"/>
    <property type="match status" value="1"/>
</dbReference>
<dbReference type="HOGENOM" id="CLU_042088_0_1_1"/>
<organism evidence="3 4">
    <name type="scientific">Byssochlamys spectabilis (strain No. 5 / NBRC 109023)</name>
    <name type="common">Paecilomyces variotii</name>
    <dbReference type="NCBI Taxonomy" id="1356009"/>
    <lineage>
        <taxon>Eukaryota</taxon>
        <taxon>Fungi</taxon>
        <taxon>Dikarya</taxon>
        <taxon>Ascomycota</taxon>
        <taxon>Pezizomycotina</taxon>
        <taxon>Eurotiomycetes</taxon>
        <taxon>Eurotiomycetidae</taxon>
        <taxon>Eurotiales</taxon>
        <taxon>Thermoascaceae</taxon>
        <taxon>Paecilomyces</taxon>
    </lineage>
</organism>
<comment type="caution">
    <text evidence="3">The sequence shown here is derived from an EMBL/GenBank/DDBJ whole genome shotgun (WGS) entry which is preliminary data.</text>
</comment>
<proteinExistence type="inferred from homology"/>
<dbReference type="FunCoup" id="V5HTD7">
    <property type="interactions" value="14"/>
</dbReference>
<dbReference type="AlphaFoldDB" id="V5HTD7"/>
<accession>V5HTD7</accession>
<feature type="compositionally biased region" description="Low complexity" evidence="2">
    <location>
        <begin position="148"/>
        <end position="168"/>
    </location>
</feature>
<comment type="similarity">
    <text evidence="1">Belongs to the ornithine cyclodeaminase/mu-crystallin family.</text>
</comment>
<dbReference type="Gene3D" id="3.40.50.720">
    <property type="entry name" value="NAD(P)-binding Rossmann-like Domain"/>
    <property type="match status" value="1"/>
</dbReference>
<dbReference type="FunFam" id="3.40.50.720:FF:000556">
    <property type="entry name" value="Proline utilization protein PrnX-like protein"/>
    <property type="match status" value="1"/>
</dbReference>
<dbReference type="Pfam" id="PF02423">
    <property type="entry name" value="OCD_Mu_crystall"/>
    <property type="match status" value="1"/>
</dbReference>
<dbReference type="SUPFAM" id="SSF51735">
    <property type="entry name" value="NAD(P)-binding Rossmann-fold domains"/>
    <property type="match status" value="1"/>
</dbReference>
<evidence type="ECO:0000256" key="1">
    <source>
        <dbReference type="ARBA" id="ARBA00008903"/>
    </source>
</evidence>
<dbReference type="EMBL" id="BAUL01000038">
    <property type="protein sequence ID" value="GAD92780.1"/>
    <property type="molecule type" value="Genomic_DNA"/>
</dbReference>
<gene>
    <name evidence="3" type="ORF">PVAR5_1376</name>
</gene>